<dbReference type="EMBL" id="FOAW01000010">
    <property type="protein sequence ID" value="SEL51284.1"/>
    <property type="molecule type" value="Genomic_DNA"/>
</dbReference>
<organism evidence="3 4">
    <name type="scientific">Rhodococcus maanshanensis</name>
    <dbReference type="NCBI Taxonomy" id="183556"/>
    <lineage>
        <taxon>Bacteria</taxon>
        <taxon>Bacillati</taxon>
        <taxon>Actinomycetota</taxon>
        <taxon>Actinomycetes</taxon>
        <taxon>Mycobacteriales</taxon>
        <taxon>Nocardiaceae</taxon>
        <taxon>Rhodococcus</taxon>
    </lineage>
</organism>
<evidence type="ECO:0000313" key="3">
    <source>
        <dbReference type="EMBL" id="SEL51284.1"/>
    </source>
</evidence>
<keyword evidence="1" id="KW-0560">Oxidoreductase</keyword>
<dbReference type="GO" id="GO:0016491">
    <property type="term" value="F:oxidoreductase activity"/>
    <property type="evidence" value="ECO:0007669"/>
    <property type="project" value="UniProtKB-KW"/>
</dbReference>
<name>A0A1H7QU84_9NOCA</name>
<dbReference type="OrthoDB" id="9768793at2"/>
<sequence>MTVRAVALAEGLVVSAQGYGAMSVAPVYGPVDPAEALTTLHHSIDIGVTFLDTANVYGNGASEKAVGEVLRTRRGEVQLATKFGLVGNIAAGQRGIDGRPENVAGYLEASLGRLGVDSVDLYYLHRVDPNVPIEETVGAMAELVTAGKVRHLGLSEATGAELRRAHAVHPIAAIQSEWSVWSRDVERSVVPVAAELGVGFVPYSPVGRGFLTGTYDPTAIGESDLRRRFPRFDAEALGGNAKVLEVIEAVARESDATAAQVALAWLYAKGREFSLPVVPIPGTRFAGRVTENAEAVALELSADRIARLDELAAITVGARSADPTWVSSGRE</sequence>
<dbReference type="InterPro" id="IPR023210">
    <property type="entry name" value="NADP_OxRdtase_dom"/>
</dbReference>
<dbReference type="GO" id="GO:0005737">
    <property type="term" value="C:cytoplasm"/>
    <property type="evidence" value="ECO:0007669"/>
    <property type="project" value="TreeGrafter"/>
</dbReference>
<dbReference type="InterPro" id="IPR036812">
    <property type="entry name" value="NAD(P)_OxRdtase_dom_sf"/>
</dbReference>
<gene>
    <name evidence="3" type="ORF">SAMN05444583_11031</name>
</gene>
<keyword evidence="4" id="KW-1185">Reference proteome</keyword>
<dbReference type="InterPro" id="IPR020471">
    <property type="entry name" value="AKR"/>
</dbReference>
<evidence type="ECO:0000313" key="4">
    <source>
        <dbReference type="Proteomes" id="UP000198677"/>
    </source>
</evidence>
<dbReference type="PANTHER" id="PTHR43625">
    <property type="entry name" value="AFLATOXIN B1 ALDEHYDE REDUCTASE"/>
    <property type="match status" value="1"/>
</dbReference>
<evidence type="ECO:0000256" key="1">
    <source>
        <dbReference type="ARBA" id="ARBA00023002"/>
    </source>
</evidence>
<dbReference type="Gene3D" id="3.20.20.100">
    <property type="entry name" value="NADP-dependent oxidoreductase domain"/>
    <property type="match status" value="1"/>
</dbReference>
<dbReference type="SUPFAM" id="SSF51430">
    <property type="entry name" value="NAD(P)-linked oxidoreductase"/>
    <property type="match status" value="1"/>
</dbReference>
<evidence type="ECO:0000259" key="2">
    <source>
        <dbReference type="Pfam" id="PF00248"/>
    </source>
</evidence>
<dbReference type="Pfam" id="PF00248">
    <property type="entry name" value="Aldo_ket_red"/>
    <property type="match status" value="1"/>
</dbReference>
<dbReference type="PANTHER" id="PTHR43625:SF77">
    <property type="entry name" value="ALDO-KETO REDUCTASE"/>
    <property type="match status" value="1"/>
</dbReference>
<proteinExistence type="predicted"/>
<dbReference type="AlphaFoldDB" id="A0A1H7QU84"/>
<dbReference type="Proteomes" id="UP000198677">
    <property type="component" value="Unassembled WGS sequence"/>
</dbReference>
<feature type="domain" description="NADP-dependent oxidoreductase" evidence="2">
    <location>
        <begin position="18"/>
        <end position="312"/>
    </location>
</feature>
<accession>A0A1H7QU84</accession>
<protein>
    <recommendedName>
        <fullName evidence="2">NADP-dependent oxidoreductase domain-containing protein</fullName>
    </recommendedName>
</protein>
<reference evidence="4" key="1">
    <citation type="submission" date="2016-10" db="EMBL/GenBank/DDBJ databases">
        <authorList>
            <person name="Varghese N."/>
            <person name="Submissions S."/>
        </authorList>
    </citation>
    <scope>NUCLEOTIDE SEQUENCE [LARGE SCALE GENOMIC DNA]</scope>
    <source>
        <strain evidence="4">DSM 44675</strain>
    </source>
</reference>
<dbReference type="PRINTS" id="PR00069">
    <property type="entry name" value="ALDKETRDTASE"/>
</dbReference>
<dbReference type="InterPro" id="IPR050791">
    <property type="entry name" value="Aldo-Keto_reductase"/>
</dbReference>
<dbReference type="RefSeq" id="WP_072753596.1">
    <property type="nucleotide sequence ID" value="NZ_FOAW01000010.1"/>
</dbReference>